<accession>A0A1Z5HNN8</accession>
<dbReference type="Pfam" id="PF12974">
    <property type="entry name" value="Phosphonate-bd"/>
    <property type="match status" value="1"/>
</dbReference>
<name>A0A1Z5HNN8_9FIRM</name>
<dbReference type="AlphaFoldDB" id="A0A1Z5HNN8"/>
<dbReference type="Gene3D" id="3.40.190.10">
    <property type="entry name" value="Periplasmic binding protein-like II"/>
    <property type="match status" value="2"/>
</dbReference>
<evidence type="ECO:0000256" key="2">
    <source>
        <dbReference type="ARBA" id="ARBA00022729"/>
    </source>
</evidence>
<proteinExistence type="inferred from homology"/>
<comment type="similarity">
    <text evidence="1">Belongs to the phosphate/phosphite/phosphonate binding protein family.</text>
</comment>
<evidence type="ECO:0000313" key="4">
    <source>
        <dbReference type="Proteomes" id="UP000197032"/>
    </source>
</evidence>
<protein>
    <submittedName>
        <fullName evidence="3">Phosphonate ABC transporter periplasmic phosphonate-binding protein</fullName>
    </submittedName>
</protein>
<comment type="caution">
    <text evidence="3">The sequence shown here is derived from an EMBL/GenBank/DDBJ whole genome shotgun (WGS) entry which is preliminary data.</text>
</comment>
<dbReference type="PANTHER" id="PTHR35841">
    <property type="entry name" value="PHOSPHONATES-BINDING PERIPLASMIC PROTEIN"/>
    <property type="match status" value="1"/>
</dbReference>
<dbReference type="RefSeq" id="WP_088552600.1">
    <property type="nucleotide sequence ID" value="NZ_BDGJ01000003.1"/>
</dbReference>
<gene>
    <name evidence="3" type="ORF">KKC1_01590</name>
</gene>
<dbReference type="GO" id="GO:0043190">
    <property type="term" value="C:ATP-binding cassette (ABC) transporter complex"/>
    <property type="evidence" value="ECO:0007669"/>
    <property type="project" value="InterPro"/>
</dbReference>
<keyword evidence="2" id="KW-0732">Signal</keyword>
<evidence type="ECO:0000256" key="1">
    <source>
        <dbReference type="ARBA" id="ARBA00007162"/>
    </source>
</evidence>
<dbReference type="EMBL" id="BDGJ01000003">
    <property type="protein sequence ID" value="GAW90997.1"/>
    <property type="molecule type" value="Genomic_DNA"/>
</dbReference>
<dbReference type="NCBIfam" id="TIGR01098">
    <property type="entry name" value="3A0109s03R"/>
    <property type="match status" value="1"/>
</dbReference>
<reference evidence="4" key="1">
    <citation type="journal article" date="2017" name="Appl. Environ. Microbiol.">
        <title>Genomic analysis of Calderihabitans maritimus KKC1, a thermophilic hydrogenogenic carboxydotrophic bacterium isolated from marine sediment.</title>
        <authorList>
            <person name="Omae K."/>
            <person name="Yoneda Y."/>
            <person name="Fukuyama Y."/>
            <person name="Yoshida T."/>
            <person name="Sako Y."/>
        </authorList>
    </citation>
    <scope>NUCLEOTIDE SEQUENCE [LARGE SCALE GENOMIC DNA]</scope>
    <source>
        <strain evidence="4">KKC1</strain>
    </source>
</reference>
<dbReference type="InterPro" id="IPR005770">
    <property type="entry name" value="PhnD"/>
</dbReference>
<dbReference type="OrthoDB" id="9781943at2"/>
<organism evidence="3 4">
    <name type="scientific">Calderihabitans maritimus</name>
    <dbReference type="NCBI Taxonomy" id="1246530"/>
    <lineage>
        <taxon>Bacteria</taxon>
        <taxon>Bacillati</taxon>
        <taxon>Bacillota</taxon>
        <taxon>Clostridia</taxon>
        <taxon>Neomoorellales</taxon>
        <taxon>Calderihabitantaceae</taxon>
        <taxon>Calderihabitans</taxon>
    </lineage>
</organism>
<evidence type="ECO:0000313" key="3">
    <source>
        <dbReference type="EMBL" id="GAW90997.1"/>
    </source>
</evidence>
<sequence>MFALFTNYRVLNIVHRILLPVVLLSLVFFFAAGCSGQAQETKLRVGLIPNQSPDKVKAQYEPFRKYLSEKLNMPVELFVAVDYTAVVEAMASGKLDVAYFGGLTYVQAKQRAEIYPSVTEIDRYSHTTKYHSLIIAPANSPVETVADLKGKTFAFGDINSTSGSLYPRIMLDRAGIKVPEDLKQVIYTGGHDATALAVQNQTVDAGGVEDRIFYTLVEQGVIDPDKVKIIARSDPIEGYPWVVRVGLDKDLVERITQAFLDMDDPELLKLMRAEGYARVSDADYLYIEEEAQRLGLLRK</sequence>
<dbReference type="SUPFAM" id="SSF53850">
    <property type="entry name" value="Periplasmic binding protein-like II"/>
    <property type="match status" value="1"/>
</dbReference>
<dbReference type="PANTHER" id="PTHR35841:SF1">
    <property type="entry name" value="PHOSPHONATES-BINDING PERIPLASMIC PROTEIN"/>
    <property type="match status" value="1"/>
</dbReference>
<dbReference type="Proteomes" id="UP000197032">
    <property type="component" value="Unassembled WGS sequence"/>
</dbReference>
<dbReference type="GO" id="GO:0055085">
    <property type="term" value="P:transmembrane transport"/>
    <property type="evidence" value="ECO:0007669"/>
    <property type="project" value="InterPro"/>
</dbReference>
<keyword evidence="4" id="KW-1185">Reference proteome</keyword>